<keyword evidence="4" id="KW-0138">CF(0)</keyword>
<keyword evidence="3" id="KW-0813">Transport</keyword>
<gene>
    <name evidence="17" type="ORF">DBV15_06067</name>
</gene>
<evidence type="ECO:0000256" key="10">
    <source>
        <dbReference type="ARBA" id="ARBA00023136"/>
    </source>
</evidence>
<keyword evidence="9" id="KW-0496">Mitochondrion</keyword>
<organism evidence="17 18">
    <name type="scientific">Temnothorax longispinosus</name>
    <dbReference type="NCBI Taxonomy" id="300112"/>
    <lineage>
        <taxon>Eukaryota</taxon>
        <taxon>Metazoa</taxon>
        <taxon>Ecdysozoa</taxon>
        <taxon>Arthropoda</taxon>
        <taxon>Hexapoda</taxon>
        <taxon>Insecta</taxon>
        <taxon>Pterygota</taxon>
        <taxon>Neoptera</taxon>
        <taxon>Endopterygota</taxon>
        <taxon>Hymenoptera</taxon>
        <taxon>Apocrita</taxon>
        <taxon>Aculeata</taxon>
        <taxon>Formicoidea</taxon>
        <taxon>Formicidae</taxon>
        <taxon>Myrmicinae</taxon>
        <taxon>Temnothorax</taxon>
    </lineage>
</organism>
<keyword evidence="8" id="KW-0406">Ion transport</keyword>
<dbReference type="GO" id="GO:0005743">
    <property type="term" value="C:mitochondrial inner membrane"/>
    <property type="evidence" value="ECO:0007669"/>
    <property type="project" value="UniProtKB-SubCell"/>
</dbReference>
<protein>
    <recommendedName>
        <fullName evidence="15">ATP synthase F(0) complex subunit e, mitochondrial</fullName>
    </recommendedName>
    <alternativeName>
        <fullName evidence="12">ATP synthase membrane subunit e</fullName>
    </alternativeName>
</protein>
<evidence type="ECO:0000256" key="8">
    <source>
        <dbReference type="ARBA" id="ARBA00023065"/>
    </source>
</evidence>
<dbReference type="InterPro" id="IPR008386">
    <property type="entry name" value="ATP_synth_F0_esu_mt"/>
</dbReference>
<evidence type="ECO:0000256" key="11">
    <source>
        <dbReference type="ARBA" id="ARBA00023310"/>
    </source>
</evidence>
<comment type="caution">
    <text evidence="17">The sequence shown here is derived from an EMBL/GenBank/DDBJ whole genome shotgun (WGS) entry which is preliminary data.</text>
</comment>
<name>A0A4S2L639_9HYME</name>
<evidence type="ECO:0000256" key="4">
    <source>
        <dbReference type="ARBA" id="ARBA00022547"/>
    </source>
</evidence>
<evidence type="ECO:0000256" key="1">
    <source>
        <dbReference type="ARBA" id="ARBA00004273"/>
    </source>
</evidence>
<keyword evidence="10" id="KW-0472">Membrane</keyword>
<keyword evidence="18" id="KW-1185">Reference proteome</keyword>
<evidence type="ECO:0000256" key="14">
    <source>
        <dbReference type="ARBA" id="ARBA00064647"/>
    </source>
</evidence>
<evidence type="ECO:0000313" key="17">
    <source>
        <dbReference type="EMBL" id="TGZ55907.1"/>
    </source>
</evidence>
<dbReference type="PANTHER" id="PTHR12427:SF1">
    <property type="entry name" value="ATP SYNTHASE SUBUNIT E, MITOCHONDRIAL"/>
    <property type="match status" value="1"/>
</dbReference>
<dbReference type="EMBL" id="QBLH01000387">
    <property type="protein sequence ID" value="TGZ55907.1"/>
    <property type="molecule type" value="Genomic_DNA"/>
</dbReference>
<feature type="region of interest" description="Disordered" evidence="16">
    <location>
        <begin position="95"/>
        <end position="115"/>
    </location>
</feature>
<evidence type="ECO:0000256" key="6">
    <source>
        <dbReference type="ARBA" id="ARBA00022792"/>
    </source>
</evidence>
<dbReference type="STRING" id="300112.A0A4S2L639"/>
<evidence type="ECO:0000256" key="5">
    <source>
        <dbReference type="ARBA" id="ARBA00022781"/>
    </source>
</evidence>
<evidence type="ECO:0000256" key="13">
    <source>
        <dbReference type="ARBA" id="ARBA00057306"/>
    </source>
</evidence>
<evidence type="ECO:0000256" key="12">
    <source>
        <dbReference type="ARBA" id="ARBA00032202"/>
    </source>
</evidence>
<dbReference type="GO" id="GO:0015986">
    <property type="term" value="P:proton motive force-driven ATP synthesis"/>
    <property type="evidence" value="ECO:0007669"/>
    <property type="project" value="InterPro"/>
</dbReference>
<dbReference type="GO" id="GO:0015078">
    <property type="term" value="F:proton transmembrane transporter activity"/>
    <property type="evidence" value="ECO:0007669"/>
    <property type="project" value="InterPro"/>
</dbReference>
<keyword evidence="11" id="KW-0066">ATP synthesis</keyword>
<dbReference type="Proteomes" id="UP000310200">
    <property type="component" value="Unassembled WGS sequence"/>
</dbReference>
<comment type="function">
    <text evidence="13">Subunit e, of the mitochondrial membrane ATP synthase complex (F(1)F(0) ATP synthase or Complex V) that produces ATP from ADP in the presence of a proton gradient across the membrane which is generated by electron transport complexes of the respiratory chain. ATP synthase complex consist of a soluble F(1) head domain - the catalytic core - and a membrane F(1) domain - the membrane proton channel. These two domains are linked by a central stalk rotating inside the F(1) region and a stationary peripheral stalk. During catalysis, ATP synthesis in the catalytic domain of F(1) is coupled via a rotary mechanism of the central stalk subunits to proton translocation. In vivo, can only synthesize ATP although its ATP hydrolase activity can be activated artificially in vitro. Part of the complex F(0) domain.</text>
</comment>
<evidence type="ECO:0000256" key="3">
    <source>
        <dbReference type="ARBA" id="ARBA00022448"/>
    </source>
</evidence>
<dbReference type="Pfam" id="PF05680">
    <property type="entry name" value="ATP-synt_E"/>
    <property type="match status" value="1"/>
</dbReference>
<dbReference type="AntiFam" id="ANF00012">
    <property type="entry name" value="tRNA translation"/>
</dbReference>
<accession>A0A4S2L639</accession>
<comment type="similarity">
    <text evidence="2">Belongs to the ATPase e subunit family.</text>
</comment>
<reference evidence="17 18" key="1">
    <citation type="journal article" date="2019" name="Philos. Trans. R. Soc. Lond., B, Biol. Sci.">
        <title>Ant behaviour and brain gene expression of defending hosts depend on the ecological success of the intruding social parasite.</title>
        <authorList>
            <person name="Kaur R."/>
            <person name="Stoldt M."/>
            <person name="Jongepier E."/>
            <person name="Feldmeyer B."/>
            <person name="Menzel F."/>
            <person name="Bornberg-Bauer E."/>
            <person name="Foitzik S."/>
        </authorList>
    </citation>
    <scope>NUCLEOTIDE SEQUENCE [LARGE SCALE GENOMIC DNA]</scope>
    <source>
        <tissue evidence="17">Whole body</tissue>
    </source>
</reference>
<dbReference type="AlphaFoldDB" id="A0A4S2L639"/>
<evidence type="ECO:0000256" key="2">
    <source>
        <dbReference type="ARBA" id="ARBA00007333"/>
    </source>
</evidence>
<keyword evidence="6" id="KW-0999">Mitochondrion inner membrane</keyword>
<comment type="subcellular location">
    <subcellularLocation>
        <location evidence="1">Mitochondrion inner membrane</location>
    </subcellularLocation>
</comment>
<keyword evidence="5" id="KW-0375">Hydrogen ion transport</keyword>
<dbReference type="GO" id="GO:0045259">
    <property type="term" value="C:proton-transporting ATP synthase complex"/>
    <property type="evidence" value="ECO:0007669"/>
    <property type="project" value="UniProtKB-KW"/>
</dbReference>
<evidence type="ECO:0000313" key="18">
    <source>
        <dbReference type="Proteomes" id="UP000310200"/>
    </source>
</evidence>
<evidence type="ECO:0000256" key="15">
    <source>
        <dbReference type="ARBA" id="ARBA00074682"/>
    </source>
</evidence>
<evidence type="ECO:0000256" key="7">
    <source>
        <dbReference type="ARBA" id="ARBA00022990"/>
    </source>
</evidence>
<dbReference type="PANTHER" id="PTHR12427">
    <property type="entry name" value="ATP SYNTHASE E CHAIN, MITOCHONDRIAL"/>
    <property type="match status" value="1"/>
</dbReference>
<sequence>MHVYNRERLTLWLYTWVYSRKLFPTRCISVPPDPGEKLASPRNLRAPCDYATTCKVTQLTFLRRTCHERKTTANVHGKRFLASRRVATPIEGNRATATSHGTRSAGFTLDDSSKMSTTELNPRPLRISPFIKFCRWSLLLTGIAYGAYHHRRFKRKEDARRAEELRLKPARDAKLAEEKRLALIGTRTLDPQIKSLMLYRLSYPG</sequence>
<evidence type="ECO:0000256" key="16">
    <source>
        <dbReference type="SAM" id="MobiDB-lite"/>
    </source>
</evidence>
<comment type="subunit">
    <text evidence="14">Component of the ATP synthase complex composed at least of ATP5F1A/subunit alpha, ATP5F1B/subunit beta, ATP5MC1/subunit c (homooctomer), MT-ATP6/subunit a, MT-ATP8/subunit 8, ATP5ME/subunit e, ATP5MF/subunit f, ATP5MG/subunit g, ATP5MK/subunit k, ATP5MJ/subunit j, ATP5F1C/subunit gamma, ATP5F1D/subunit delta, ATP5F1E/subunit epsilon, ATP5PF/subunit F6, ATP5PB/subunit b, ATP5PD/subunit d, ATP5PO/subunit OSCP. ATP synthase complex consists of a soluble F(1) head domain (subunits alpha(3) and beta(3)) - the catalytic core - and a membrane F(0) domain - the membrane proton channel (subunits c, a, 8, e, f, g, k and j). These two domains are linked by a central stalk (subunits gamma, delta, and epsilon) rotating inside the F1 region and a stationary peripheral stalk (subunits F6, b, d, and OSCP).</text>
</comment>
<proteinExistence type="inferred from homology"/>
<evidence type="ECO:0000256" key="9">
    <source>
        <dbReference type="ARBA" id="ARBA00023128"/>
    </source>
</evidence>
<keyword evidence="7" id="KW-0007">Acetylation</keyword>